<name>A0A918Z656_9ACTN</name>
<reference evidence="2" key="2">
    <citation type="submission" date="2020-09" db="EMBL/GenBank/DDBJ databases">
        <authorList>
            <person name="Sun Q."/>
            <person name="Ohkuma M."/>
        </authorList>
    </citation>
    <scope>NUCLEOTIDE SEQUENCE</scope>
    <source>
        <strain evidence="2">JCM 4784</strain>
    </source>
</reference>
<evidence type="ECO:0000256" key="1">
    <source>
        <dbReference type="SAM" id="MobiDB-lite"/>
    </source>
</evidence>
<dbReference type="Proteomes" id="UP000608024">
    <property type="component" value="Unassembled WGS sequence"/>
</dbReference>
<evidence type="ECO:0000313" key="2">
    <source>
        <dbReference type="EMBL" id="GHE38865.1"/>
    </source>
</evidence>
<comment type="caution">
    <text evidence="2">The sequence shown here is derived from an EMBL/GenBank/DDBJ whole genome shotgun (WGS) entry which is preliminary data.</text>
</comment>
<dbReference type="EMBL" id="BNBT01000005">
    <property type="protein sequence ID" value="GHE38865.1"/>
    <property type="molecule type" value="Genomic_DNA"/>
</dbReference>
<proteinExistence type="predicted"/>
<keyword evidence="3" id="KW-1185">Reference proteome</keyword>
<dbReference type="RefSeq" id="WP_190134176.1">
    <property type="nucleotide sequence ID" value="NZ_BNBT01000005.1"/>
</dbReference>
<gene>
    <name evidence="2" type="ORF">GCM10018785_05510</name>
</gene>
<organism evidence="2 3">
    <name type="scientific">Streptomyces longispororuber</name>
    <dbReference type="NCBI Taxonomy" id="68230"/>
    <lineage>
        <taxon>Bacteria</taxon>
        <taxon>Bacillati</taxon>
        <taxon>Actinomycetota</taxon>
        <taxon>Actinomycetes</taxon>
        <taxon>Kitasatosporales</taxon>
        <taxon>Streptomycetaceae</taxon>
        <taxon>Streptomyces</taxon>
    </lineage>
</organism>
<sequence length="64" mass="7001">MTTWPFPETPLGLRIEIQAGEVWTDITGDVRTRDPITHARGIRNSSTGADPASAPLTINNRDGR</sequence>
<evidence type="ECO:0000313" key="3">
    <source>
        <dbReference type="Proteomes" id="UP000608024"/>
    </source>
</evidence>
<reference evidence="2" key="1">
    <citation type="journal article" date="2014" name="Int. J. Syst. Evol. Microbiol.">
        <title>Complete genome sequence of Corynebacterium casei LMG S-19264T (=DSM 44701T), isolated from a smear-ripened cheese.</title>
        <authorList>
            <consortium name="US DOE Joint Genome Institute (JGI-PGF)"/>
            <person name="Walter F."/>
            <person name="Albersmeier A."/>
            <person name="Kalinowski J."/>
            <person name="Ruckert C."/>
        </authorList>
    </citation>
    <scope>NUCLEOTIDE SEQUENCE</scope>
    <source>
        <strain evidence="2">JCM 4784</strain>
    </source>
</reference>
<dbReference type="AlphaFoldDB" id="A0A918Z656"/>
<protein>
    <submittedName>
        <fullName evidence="2">Uncharacterized protein</fullName>
    </submittedName>
</protein>
<feature type="region of interest" description="Disordered" evidence="1">
    <location>
        <begin position="37"/>
        <end position="64"/>
    </location>
</feature>
<accession>A0A918Z656</accession>